<dbReference type="SUPFAM" id="SSF53335">
    <property type="entry name" value="S-adenosyl-L-methionine-dependent methyltransferases"/>
    <property type="match status" value="1"/>
</dbReference>
<accession>A0A1V4I918</accession>
<sequence length="196" mass="22426">MGSICTEGKIEINGSICPDKKRNNVQNFVERINPTVGEKILLVGNVSNYGKYLNKLGVEVTILENENDIYKSAALQNCNCNVIKGNLEYIPFKKGYFDKIIFLNYFNSFQDEEKVLKELCRVLKYNGNIIIQENNPKSLYSKLIAISKKVSGCKCKFYNLDEIMNMFQASGFDGICKNIDKYSFIYVGRKIKETMD</sequence>
<dbReference type="Proteomes" id="UP000190140">
    <property type="component" value="Unassembled WGS sequence"/>
</dbReference>
<dbReference type="EMBL" id="MZGW01000002">
    <property type="protein sequence ID" value="OPJ56413.1"/>
    <property type="molecule type" value="Genomic_DNA"/>
</dbReference>
<dbReference type="InterPro" id="IPR013216">
    <property type="entry name" value="Methyltransf_11"/>
</dbReference>
<evidence type="ECO:0000313" key="2">
    <source>
        <dbReference type="EMBL" id="OPJ56413.1"/>
    </source>
</evidence>
<evidence type="ECO:0000313" key="3">
    <source>
        <dbReference type="Proteomes" id="UP000190140"/>
    </source>
</evidence>
<organism evidence="2 3">
    <name type="scientific">Alkalithermobacter paradoxus</name>
    <dbReference type="NCBI Taxonomy" id="29349"/>
    <lineage>
        <taxon>Bacteria</taxon>
        <taxon>Bacillati</taxon>
        <taxon>Bacillota</taxon>
        <taxon>Clostridia</taxon>
        <taxon>Peptostreptococcales</taxon>
        <taxon>Tepidibacteraceae</taxon>
        <taxon>Alkalithermobacter</taxon>
    </lineage>
</organism>
<name>A0A1V4I918_9FIRM</name>
<evidence type="ECO:0000259" key="1">
    <source>
        <dbReference type="Pfam" id="PF08241"/>
    </source>
</evidence>
<keyword evidence="2" id="KW-0808">Transferase</keyword>
<dbReference type="OrthoDB" id="9808140at2"/>
<dbReference type="GO" id="GO:0032259">
    <property type="term" value="P:methylation"/>
    <property type="evidence" value="ECO:0007669"/>
    <property type="project" value="UniProtKB-KW"/>
</dbReference>
<dbReference type="Gene3D" id="3.40.50.150">
    <property type="entry name" value="Vaccinia Virus protein VP39"/>
    <property type="match status" value="1"/>
</dbReference>
<dbReference type="AlphaFoldDB" id="A0A1V4I918"/>
<dbReference type="GO" id="GO:0008757">
    <property type="term" value="F:S-adenosylmethionine-dependent methyltransferase activity"/>
    <property type="evidence" value="ECO:0007669"/>
    <property type="project" value="InterPro"/>
</dbReference>
<dbReference type="RefSeq" id="WP_079411472.1">
    <property type="nucleotide sequence ID" value="NZ_MZGW01000002.1"/>
</dbReference>
<dbReference type="InterPro" id="IPR029063">
    <property type="entry name" value="SAM-dependent_MTases_sf"/>
</dbReference>
<dbReference type="GO" id="GO:0008425">
    <property type="term" value="F:2-methoxy-6-polyprenyl-1,4-benzoquinol methyltransferase activity"/>
    <property type="evidence" value="ECO:0007669"/>
    <property type="project" value="UniProtKB-EC"/>
</dbReference>
<dbReference type="Pfam" id="PF08241">
    <property type="entry name" value="Methyltransf_11"/>
    <property type="match status" value="1"/>
</dbReference>
<comment type="caution">
    <text evidence="2">The sequence shown here is derived from an EMBL/GenBank/DDBJ whole genome shotgun (WGS) entry which is preliminary data.</text>
</comment>
<keyword evidence="2" id="KW-0489">Methyltransferase</keyword>
<proteinExistence type="predicted"/>
<dbReference type="EC" id="2.1.1.163" evidence="2"/>
<keyword evidence="2" id="KW-0830">Ubiquinone</keyword>
<dbReference type="EC" id="2.1.1.201" evidence="2"/>
<gene>
    <name evidence="2" type="primary">ubiE</name>
    <name evidence="2" type="ORF">CLOTH_08170</name>
</gene>
<dbReference type="GO" id="GO:0043770">
    <property type="term" value="F:demethylmenaquinone methyltransferase activity"/>
    <property type="evidence" value="ECO:0007669"/>
    <property type="project" value="UniProtKB-EC"/>
</dbReference>
<protein>
    <submittedName>
        <fullName evidence="2">Ubiquinone/menaquinone biosynthesis C-methyltransferase UbiE</fullName>
        <ecNumber evidence="2">2.1.1.163</ecNumber>
        <ecNumber evidence="2">2.1.1.201</ecNumber>
    </submittedName>
</protein>
<feature type="domain" description="Methyltransferase type 11" evidence="1">
    <location>
        <begin position="51"/>
        <end position="131"/>
    </location>
</feature>
<keyword evidence="3" id="KW-1185">Reference proteome</keyword>
<dbReference type="STRING" id="29349.CLOTH_08170"/>
<reference evidence="2 3" key="1">
    <citation type="submission" date="2017-03" db="EMBL/GenBank/DDBJ databases">
        <title>Genome sequence of Clostridium thermoalcaliphilum DSM 7309.</title>
        <authorList>
            <person name="Poehlein A."/>
            <person name="Daniel R."/>
        </authorList>
    </citation>
    <scope>NUCLEOTIDE SEQUENCE [LARGE SCALE GENOMIC DNA]</scope>
    <source>
        <strain evidence="2 3">DSM 7309</strain>
    </source>
</reference>